<dbReference type="PROSITE" id="PS51197">
    <property type="entry name" value="HTH_RRF2_2"/>
    <property type="match status" value="1"/>
</dbReference>
<dbReference type="Pfam" id="PF02082">
    <property type="entry name" value="Rrf2"/>
    <property type="match status" value="1"/>
</dbReference>
<comment type="caution">
    <text evidence="2">The sequence shown here is derived from an EMBL/GenBank/DDBJ whole genome shotgun (WGS) entry which is preliminary data.</text>
</comment>
<name>A0ABR6ZN52_9BURK</name>
<dbReference type="Proteomes" id="UP000650424">
    <property type="component" value="Unassembled WGS sequence"/>
</dbReference>
<evidence type="ECO:0000313" key="2">
    <source>
        <dbReference type="EMBL" id="MBC3917229.1"/>
    </source>
</evidence>
<dbReference type="PANTHER" id="PTHR33221">
    <property type="entry name" value="WINGED HELIX-TURN-HELIX TRANSCRIPTIONAL REGULATOR, RRF2 FAMILY"/>
    <property type="match status" value="1"/>
</dbReference>
<dbReference type="SUPFAM" id="SSF46785">
    <property type="entry name" value="Winged helix' DNA-binding domain"/>
    <property type="match status" value="1"/>
</dbReference>
<dbReference type="InterPro" id="IPR000944">
    <property type="entry name" value="Tscrpt_reg_Rrf2"/>
</dbReference>
<dbReference type="RefSeq" id="WP_186946467.1">
    <property type="nucleotide sequence ID" value="NZ_JACOGF010000003.1"/>
</dbReference>
<dbReference type="PANTHER" id="PTHR33221:SF4">
    <property type="entry name" value="HTH-TYPE TRANSCRIPTIONAL REPRESSOR NSRR"/>
    <property type="match status" value="1"/>
</dbReference>
<dbReference type="NCBIfam" id="TIGR00738">
    <property type="entry name" value="rrf2_super"/>
    <property type="match status" value="1"/>
</dbReference>
<organism evidence="2 3">
    <name type="scientific">Undibacterium hunanense</name>
    <dbReference type="NCBI Taxonomy" id="2762292"/>
    <lineage>
        <taxon>Bacteria</taxon>
        <taxon>Pseudomonadati</taxon>
        <taxon>Pseudomonadota</taxon>
        <taxon>Betaproteobacteria</taxon>
        <taxon>Burkholderiales</taxon>
        <taxon>Oxalobacteraceae</taxon>
        <taxon>Undibacterium</taxon>
    </lineage>
</organism>
<protein>
    <submittedName>
        <fullName evidence="2">Rrf2 family transcriptional regulator</fullName>
    </submittedName>
</protein>
<accession>A0ABR6ZN52</accession>
<keyword evidence="1" id="KW-0238">DNA-binding</keyword>
<sequence length="159" mass="17765">MQLTHFTDLGLRVLMYLSHKEREEPVTITEIATKFAISRNHLVKVVHFMAQKNWIITTRGKGGGMALARPAKTYRLGTTIRELEGESALIDCATPPCELRGNCQLKTILDQALSVFYAHLDTHTLEDALAGNTHEAIVMLHKLGFVDRAQISRGAQIKQ</sequence>
<reference evidence="2 3" key="1">
    <citation type="submission" date="2020-08" db="EMBL/GenBank/DDBJ databases">
        <title>Novel species isolated from subtropical streams in China.</title>
        <authorList>
            <person name="Lu H."/>
        </authorList>
    </citation>
    <scope>NUCLEOTIDE SEQUENCE [LARGE SCALE GENOMIC DNA]</scope>
    <source>
        <strain evidence="2 3">CY18W</strain>
    </source>
</reference>
<dbReference type="InterPro" id="IPR036388">
    <property type="entry name" value="WH-like_DNA-bd_sf"/>
</dbReference>
<dbReference type="EMBL" id="JACOGF010000003">
    <property type="protein sequence ID" value="MBC3917229.1"/>
    <property type="molecule type" value="Genomic_DNA"/>
</dbReference>
<gene>
    <name evidence="2" type="ORF">H8L32_07060</name>
</gene>
<evidence type="ECO:0000313" key="3">
    <source>
        <dbReference type="Proteomes" id="UP000650424"/>
    </source>
</evidence>
<dbReference type="Gene3D" id="1.10.10.10">
    <property type="entry name" value="Winged helix-like DNA-binding domain superfamily/Winged helix DNA-binding domain"/>
    <property type="match status" value="1"/>
</dbReference>
<evidence type="ECO:0000256" key="1">
    <source>
        <dbReference type="ARBA" id="ARBA00023125"/>
    </source>
</evidence>
<keyword evidence="3" id="KW-1185">Reference proteome</keyword>
<proteinExistence type="predicted"/>
<dbReference type="InterPro" id="IPR036390">
    <property type="entry name" value="WH_DNA-bd_sf"/>
</dbReference>